<gene>
    <name evidence="10" type="ORF">LX59_01671</name>
</gene>
<dbReference type="Pfam" id="PF20142">
    <property type="entry name" value="Scaffold"/>
    <property type="match status" value="1"/>
</dbReference>
<dbReference type="GO" id="GO:0008360">
    <property type="term" value="P:regulation of cell shape"/>
    <property type="evidence" value="ECO:0007669"/>
    <property type="project" value="UniProtKB-UniRule"/>
</dbReference>
<dbReference type="UniPathway" id="UPA00219"/>
<comment type="caution">
    <text evidence="10">The sequence shown here is derived from an EMBL/GenBank/DDBJ whole genome shotgun (WGS) entry which is preliminary data.</text>
</comment>
<evidence type="ECO:0000256" key="6">
    <source>
        <dbReference type="ARBA" id="ARBA00023316"/>
    </source>
</evidence>
<comment type="similarity">
    <text evidence="2">Belongs to the YkuD family.</text>
</comment>
<dbReference type="PROSITE" id="PS52029">
    <property type="entry name" value="LD_TPASE"/>
    <property type="match status" value="1"/>
</dbReference>
<keyword evidence="4 7" id="KW-0133">Cell shape</keyword>
<feature type="domain" description="L,D-TPase catalytic" evidence="9">
    <location>
        <begin position="319"/>
        <end position="491"/>
    </location>
</feature>
<dbReference type="Pfam" id="PF01471">
    <property type="entry name" value="PG_binding_1"/>
    <property type="match status" value="1"/>
</dbReference>
<dbReference type="GO" id="GO:0071555">
    <property type="term" value="P:cell wall organization"/>
    <property type="evidence" value="ECO:0007669"/>
    <property type="project" value="UniProtKB-UniRule"/>
</dbReference>
<reference evidence="10 11" key="1">
    <citation type="submission" date="2019-07" db="EMBL/GenBank/DDBJ databases">
        <title>Genomic Encyclopedia of Type Strains, Phase I: the one thousand microbial genomes (KMG-I) project.</title>
        <authorList>
            <person name="Kyrpides N."/>
        </authorList>
    </citation>
    <scope>NUCLEOTIDE SEQUENCE [LARGE SCALE GENOMIC DNA]</scope>
    <source>
        <strain evidence="10 11">DSM 375</strain>
    </source>
</reference>
<dbReference type="GO" id="GO:0004180">
    <property type="term" value="F:carboxypeptidase activity"/>
    <property type="evidence" value="ECO:0007669"/>
    <property type="project" value="UniProtKB-ARBA"/>
</dbReference>
<dbReference type="Gene3D" id="1.10.101.10">
    <property type="entry name" value="PGBD-like superfamily/PGBD"/>
    <property type="match status" value="1"/>
</dbReference>
<protein>
    <submittedName>
        <fullName evidence="10">Murein L,D-transpeptidase YcbB/YkuD</fullName>
    </submittedName>
</protein>
<evidence type="ECO:0000259" key="9">
    <source>
        <dbReference type="PROSITE" id="PS52029"/>
    </source>
</evidence>
<evidence type="ECO:0000256" key="1">
    <source>
        <dbReference type="ARBA" id="ARBA00004752"/>
    </source>
</evidence>
<feature type="signal peptide" evidence="8">
    <location>
        <begin position="1"/>
        <end position="20"/>
    </location>
</feature>
<dbReference type="PANTHER" id="PTHR41533:SF2">
    <property type="entry name" value="BLR7131 PROTEIN"/>
    <property type="match status" value="1"/>
</dbReference>
<dbReference type="InterPro" id="IPR005490">
    <property type="entry name" value="LD_TPept_cat_dom"/>
</dbReference>
<feature type="active site" description="Nucleophile" evidence="7">
    <location>
        <position position="466"/>
    </location>
</feature>
<feature type="active site" description="Proton donor/acceptor" evidence="7">
    <location>
        <position position="447"/>
    </location>
</feature>
<evidence type="ECO:0000256" key="2">
    <source>
        <dbReference type="ARBA" id="ARBA00005992"/>
    </source>
</evidence>
<dbReference type="PANTHER" id="PTHR41533">
    <property type="entry name" value="L,D-TRANSPEPTIDASE HI_1667-RELATED"/>
    <property type="match status" value="1"/>
</dbReference>
<keyword evidence="5 7" id="KW-0573">Peptidoglycan synthesis</keyword>
<accession>A0A562IK44</accession>
<evidence type="ECO:0000256" key="8">
    <source>
        <dbReference type="SAM" id="SignalP"/>
    </source>
</evidence>
<comment type="pathway">
    <text evidence="1 7">Cell wall biogenesis; peptidoglycan biosynthesis.</text>
</comment>
<keyword evidence="3" id="KW-0808">Transferase</keyword>
<keyword evidence="11" id="KW-1185">Reference proteome</keyword>
<dbReference type="CDD" id="cd16913">
    <property type="entry name" value="YkuD_like"/>
    <property type="match status" value="1"/>
</dbReference>
<proteinExistence type="inferred from homology"/>
<evidence type="ECO:0000256" key="5">
    <source>
        <dbReference type="ARBA" id="ARBA00022984"/>
    </source>
</evidence>
<keyword evidence="6 7" id="KW-0961">Cell wall biogenesis/degradation</keyword>
<evidence type="ECO:0000256" key="3">
    <source>
        <dbReference type="ARBA" id="ARBA00022679"/>
    </source>
</evidence>
<keyword evidence="8" id="KW-0732">Signal</keyword>
<dbReference type="EMBL" id="VLKG01000005">
    <property type="protein sequence ID" value="TWH71387.1"/>
    <property type="molecule type" value="Genomic_DNA"/>
</dbReference>
<sequence>MFKKSVLCLLLWGASSLARALANTEVGETLTEAPSTPAPPVLQVLERPATLCPQTQLLDPDTPFWQVLHGFYQRHAYALAWQEAQHQSRLKAELEHLADDGLDPELYHLDLLQPSASESHASEIAAACADVQISQIYLMALRHLSQGLLDQSRLEPIWYAEGVGKDRLSTLLNLADQGWNNPAQAFSQARPSLDLYTNLRRLYAQLRQKAGKPLGQPVPAGPTLRPGMDDERVPVLVQRLYKAGYLKKPSNGVEDNSRLYSDTVAKAVAAFQKRNGLSADGLLGEQTRTTLNIDHSARLDQLRINLERLRWVAYDTEPDMLLVDVTGARLIYYRNQQPVWSTRTQVGQPDRATPLLRSTVNRLTLNPTWTVPPTILKEDKLPRIRRNPSYLQQHGIQVLNLEGQPISPSSVDWNNPKGIRLRQQAGPNNPLGQVAIRFPNPFAVYLHDTPSRHLFSRDTRALSSGCVRVEQALKLVDVLLTDPERDPVKQILGTGKTSQYRLDQPVPILIGYWTADVDSKGQIQYRADVYQKDPALLAAWRAGRPSLP</sequence>
<evidence type="ECO:0000313" key="10">
    <source>
        <dbReference type="EMBL" id="TWH71387.1"/>
    </source>
</evidence>
<dbReference type="GO" id="GO:0016740">
    <property type="term" value="F:transferase activity"/>
    <property type="evidence" value="ECO:0007669"/>
    <property type="project" value="UniProtKB-KW"/>
</dbReference>
<evidence type="ECO:0000256" key="7">
    <source>
        <dbReference type="PROSITE-ProRule" id="PRU01373"/>
    </source>
</evidence>
<dbReference type="InterPro" id="IPR036366">
    <property type="entry name" value="PGBDSf"/>
</dbReference>
<dbReference type="InterPro" id="IPR045380">
    <property type="entry name" value="LD_TPept_scaffold_dom"/>
</dbReference>
<name>A0A562IK44_9GAMM</name>
<dbReference type="Pfam" id="PF03734">
    <property type="entry name" value="YkuD"/>
    <property type="match status" value="1"/>
</dbReference>
<dbReference type="AlphaFoldDB" id="A0A562IK44"/>
<dbReference type="GO" id="GO:0009252">
    <property type="term" value="P:peptidoglycan biosynthetic process"/>
    <property type="evidence" value="ECO:0007669"/>
    <property type="project" value="UniProtKB-UniPathway"/>
</dbReference>
<dbReference type="InterPro" id="IPR002477">
    <property type="entry name" value="Peptidoglycan-bd-like"/>
</dbReference>
<dbReference type="InterPro" id="IPR052905">
    <property type="entry name" value="LD-transpeptidase_YkuD-like"/>
</dbReference>
<dbReference type="InterPro" id="IPR036365">
    <property type="entry name" value="PGBD-like_sf"/>
</dbReference>
<organism evidence="10 11">
    <name type="scientific">Azomonas agilis</name>
    <dbReference type="NCBI Taxonomy" id="116849"/>
    <lineage>
        <taxon>Bacteria</taxon>
        <taxon>Pseudomonadati</taxon>
        <taxon>Pseudomonadota</taxon>
        <taxon>Gammaproteobacteria</taxon>
        <taxon>Pseudomonadales</taxon>
        <taxon>Pseudomonadaceae</taxon>
        <taxon>Azomonas</taxon>
    </lineage>
</organism>
<dbReference type="SUPFAM" id="SSF47090">
    <property type="entry name" value="PGBD-like"/>
    <property type="match status" value="1"/>
</dbReference>
<evidence type="ECO:0000313" key="11">
    <source>
        <dbReference type="Proteomes" id="UP000319627"/>
    </source>
</evidence>
<dbReference type="Proteomes" id="UP000319627">
    <property type="component" value="Unassembled WGS sequence"/>
</dbReference>
<dbReference type="SUPFAM" id="SSF141523">
    <property type="entry name" value="L,D-transpeptidase catalytic domain-like"/>
    <property type="match status" value="1"/>
</dbReference>
<dbReference type="Gene3D" id="2.40.440.10">
    <property type="entry name" value="L,D-transpeptidase catalytic domain-like"/>
    <property type="match status" value="1"/>
</dbReference>
<dbReference type="InterPro" id="IPR038063">
    <property type="entry name" value="Transpep_catalytic_dom"/>
</dbReference>
<feature type="chain" id="PRO_5021954965" evidence="8">
    <location>
        <begin position="21"/>
        <end position="548"/>
    </location>
</feature>
<evidence type="ECO:0000256" key="4">
    <source>
        <dbReference type="ARBA" id="ARBA00022960"/>
    </source>
</evidence>